<name>A0ABQ8TDC3_PERAM</name>
<accession>A0ABQ8TDC3</accession>
<evidence type="ECO:0000313" key="1">
    <source>
        <dbReference type="EMBL" id="KAJ4444569.1"/>
    </source>
</evidence>
<sequence>MPITPHHSSAEIKKAAPPPAPPPSVFMSLMLAGSEFQSLGRALVKEDEYEEVRWDVDTAAVLTLPYNANAKMAKDKDAMFFSKSAEYILCSLVLLSDTENRSEMCMNRSSSSKMLMGGRQEDAENRDEWRYIVNEAKNH</sequence>
<dbReference type="EMBL" id="JAJSOF020000011">
    <property type="protein sequence ID" value="KAJ4444569.1"/>
    <property type="molecule type" value="Genomic_DNA"/>
</dbReference>
<comment type="caution">
    <text evidence="1">The sequence shown here is derived from an EMBL/GenBank/DDBJ whole genome shotgun (WGS) entry which is preliminary data.</text>
</comment>
<reference evidence="1 2" key="1">
    <citation type="journal article" date="2022" name="Allergy">
        <title>Genome assembly and annotation of Periplaneta americana reveal a comprehensive cockroach allergen profile.</title>
        <authorList>
            <person name="Wang L."/>
            <person name="Xiong Q."/>
            <person name="Saelim N."/>
            <person name="Wang L."/>
            <person name="Nong W."/>
            <person name="Wan A.T."/>
            <person name="Shi M."/>
            <person name="Liu X."/>
            <person name="Cao Q."/>
            <person name="Hui J.H.L."/>
            <person name="Sookrung N."/>
            <person name="Leung T.F."/>
            <person name="Tungtrongchitr A."/>
            <person name="Tsui S.K.W."/>
        </authorList>
    </citation>
    <scope>NUCLEOTIDE SEQUENCE [LARGE SCALE GENOMIC DNA]</scope>
    <source>
        <strain evidence="1">PWHHKU_190912</strain>
    </source>
</reference>
<dbReference type="Proteomes" id="UP001148838">
    <property type="component" value="Unassembled WGS sequence"/>
</dbReference>
<organism evidence="1 2">
    <name type="scientific">Periplaneta americana</name>
    <name type="common">American cockroach</name>
    <name type="synonym">Blatta americana</name>
    <dbReference type="NCBI Taxonomy" id="6978"/>
    <lineage>
        <taxon>Eukaryota</taxon>
        <taxon>Metazoa</taxon>
        <taxon>Ecdysozoa</taxon>
        <taxon>Arthropoda</taxon>
        <taxon>Hexapoda</taxon>
        <taxon>Insecta</taxon>
        <taxon>Pterygota</taxon>
        <taxon>Neoptera</taxon>
        <taxon>Polyneoptera</taxon>
        <taxon>Dictyoptera</taxon>
        <taxon>Blattodea</taxon>
        <taxon>Blattoidea</taxon>
        <taxon>Blattidae</taxon>
        <taxon>Blattinae</taxon>
        <taxon>Periplaneta</taxon>
    </lineage>
</organism>
<protein>
    <submittedName>
        <fullName evidence="1">Uncharacterized protein</fullName>
    </submittedName>
</protein>
<evidence type="ECO:0000313" key="2">
    <source>
        <dbReference type="Proteomes" id="UP001148838"/>
    </source>
</evidence>
<gene>
    <name evidence="1" type="ORF">ANN_06364</name>
</gene>
<keyword evidence="2" id="KW-1185">Reference proteome</keyword>
<proteinExistence type="predicted"/>